<keyword evidence="4 6" id="KW-0289">Folate biosynthesis</keyword>
<evidence type="ECO:0000313" key="9">
    <source>
        <dbReference type="Proteomes" id="UP000178370"/>
    </source>
</evidence>
<dbReference type="EC" id="4.1.2.25" evidence="6"/>
<dbReference type="GO" id="GO:0004150">
    <property type="term" value="F:dihydroneopterin aldolase activity"/>
    <property type="evidence" value="ECO:0007669"/>
    <property type="project" value="UniProtKB-UniRule"/>
</dbReference>
<comment type="function">
    <text evidence="6">Catalyzes the conversion of 7,8-dihydroneopterin to 6-hydroxymethyl-7,8-dihydropterin.</text>
</comment>
<sequence length="116" mass="13085">MDKVFVEQLKLQGKHGIHAHERASEQEFLIDIEVEFDTRVAAKSDDIADTVDYRKFCEIARDAVEGNSFYLIEKLGDTIALKILEDTRIARVEVVIRKPAALESGVAGVKIIRTQE</sequence>
<dbReference type="STRING" id="1798482.A2763_02405"/>
<name>A0A1F6CNI2_9BACT</name>
<evidence type="ECO:0000256" key="1">
    <source>
        <dbReference type="ARBA" id="ARBA00001353"/>
    </source>
</evidence>
<evidence type="ECO:0000256" key="2">
    <source>
        <dbReference type="ARBA" id="ARBA00005013"/>
    </source>
</evidence>
<comment type="catalytic activity">
    <reaction evidence="1 6">
        <text>7,8-dihydroneopterin = 6-hydroxymethyl-7,8-dihydropterin + glycolaldehyde</text>
        <dbReference type="Rhea" id="RHEA:10540"/>
        <dbReference type="ChEBI" id="CHEBI:17001"/>
        <dbReference type="ChEBI" id="CHEBI:17071"/>
        <dbReference type="ChEBI" id="CHEBI:44841"/>
        <dbReference type="EC" id="4.1.2.25"/>
    </reaction>
</comment>
<dbReference type="InterPro" id="IPR006157">
    <property type="entry name" value="FolB_dom"/>
</dbReference>
<comment type="pathway">
    <text evidence="2 6">Cofactor biosynthesis; tetrahydrofolate biosynthesis; 2-amino-4-hydroxy-6-hydroxymethyl-7,8-dihydropteridine diphosphate from 7,8-dihydroneopterin triphosphate: step 3/4.</text>
</comment>
<accession>A0A1F6CNI2</accession>
<dbReference type="PANTHER" id="PTHR42844:SF1">
    <property type="entry name" value="DIHYDRONEOPTERIN ALDOLASE 1-RELATED"/>
    <property type="match status" value="1"/>
</dbReference>
<dbReference type="EMBL" id="MFKV01000007">
    <property type="protein sequence ID" value="OGG50753.1"/>
    <property type="molecule type" value="Genomic_DNA"/>
</dbReference>
<dbReference type="InterPro" id="IPR043133">
    <property type="entry name" value="GTP-CH-I_C/QueF"/>
</dbReference>
<dbReference type="NCBIfam" id="TIGR00525">
    <property type="entry name" value="folB"/>
    <property type="match status" value="1"/>
</dbReference>
<feature type="domain" description="Dihydroneopterin aldolase/epimerase" evidence="7">
    <location>
        <begin position="4"/>
        <end position="113"/>
    </location>
</feature>
<evidence type="ECO:0000259" key="7">
    <source>
        <dbReference type="SMART" id="SM00905"/>
    </source>
</evidence>
<reference evidence="8 9" key="1">
    <citation type="journal article" date="2016" name="Nat. Commun.">
        <title>Thousands of microbial genomes shed light on interconnected biogeochemical processes in an aquifer system.</title>
        <authorList>
            <person name="Anantharaman K."/>
            <person name="Brown C.T."/>
            <person name="Hug L.A."/>
            <person name="Sharon I."/>
            <person name="Castelle C.J."/>
            <person name="Probst A.J."/>
            <person name="Thomas B.C."/>
            <person name="Singh A."/>
            <person name="Wilkins M.J."/>
            <person name="Karaoz U."/>
            <person name="Brodie E.L."/>
            <person name="Williams K.H."/>
            <person name="Hubbard S.S."/>
            <person name="Banfield J.F."/>
        </authorList>
    </citation>
    <scope>NUCLEOTIDE SEQUENCE [LARGE SCALE GENOMIC DNA]</scope>
</reference>
<keyword evidence="5 6" id="KW-0456">Lyase</keyword>
<comment type="caution">
    <text evidence="8">The sequence shown here is derived from an EMBL/GenBank/DDBJ whole genome shotgun (WGS) entry which is preliminary data.</text>
</comment>
<dbReference type="SUPFAM" id="SSF55620">
    <property type="entry name" value="Tetrahydrobiopterin biosynthesis enzymes-like"/>
    <property type="match status" value="1"/>
</dbReference>
<evidence type="ECO:0000313" key="8">
    <source>
        <dbReference type="EMBL" id="OGG50753.1"/>
    </source>
</evidence>
<dbReference type="NCBIfam" id="TIGR00526">
    <property type="entry name" value="folB_dom"/>
    <property type="match status" value="1"/>
</dbReference>
<dbReference type="GO" id="GO:0046654">
    <property type="term" value="P:tetrahydrofolate biosynthetic process"/>
    <property type="evidence" value="ECO:0007669"/>
    <property type="project" value="UniProtKB-UniRule"/>
</dbReference>
<dbReference type="Proteomes" id="UP000178370">
    <property type="component" value="Unassembled WGS sequence"/>
</dbReference>
<dbReference type="UniPathway" id="UPA00077">
    <property type="reaction ID" value="UER00154"/>
</dbReference>
<dbReference type="GO" id="GO:0046656">
    <property type="term" value="P:folic acid biosynthetic process"/>
    <property type="evidence" value="ECO:0007669"/>
    <property type="project" value="UniProtKB-UniRule"/>
</dbReference>
<protein>
    <recommendedName>
        <fullName evidence="6">7,8-dihydroneopterin aldolase</fullName>
        <ecNumber evidence="6">4.1.2.25</ecNumber>
    </recommendedName>
</protein>
<evidence type="ECO:0000256" key="4">
    <source>
        <dbReference type="ARBA" id="ARBA00022909"/>
    </source>
</evidence>
<gene>
    <name evidence="8" type="ORF">A2763_02405</name>
</gene>
<dbReference type="Gene3D" id="3.30.1130.10">
    <property type="match status" value="1"/>
</dbReference>
<dbReference type="AlphaFoldDB" id="A0A1F6CNI2"/>
<organism evidence="8 9">
    <name type="scientific">Candidatus Kaiserbacteria bacterium RIFCSPHIGHO2_01_FULL_54_36</name>
    <dbReference type="NCBI Taxonomy" id="1798482"/>
    <lineage>
        <taxon>Bacteria</taxon>
        <taxon>Candidatus Kaiseribacteriota</taxon>
    </lineage>
</organism>
<evidence type="ECO:0000256" key="6">
    <source>
        <dbReference type="RuleBase" id="RU362079"/>
    </source>
</evidence>
<dbReference type="SMART" id="SM00905">
    <property type="entry name" value="FolB"/>
    <property type="match status" value="1"/>
</dbReference>
<comment type="similarity">
    <text evidence="3 6">Belongs to the DHNA family.</text>
</comment>
<dbReference type="Pfam" id="PF02152">
    <property type="entry name" value="FolB"/>
    <property type="match status" value="1"/>
</dbReference>
<proteinExistence type="inferred from homology"/>
<evidence type="ECO:0000256" key="3">
    <source>
        <dbReference type="ARBA" id="ARBA00005708"/>
    </source>
</evidence>
<dbReference type="InterPro" id="IPR006156">
    <property type="entry name" value="Dihydroneopterin_aldolase"/>
</dbReference>
<dbReference type="GO" id="GO:0005737">
    <property type="term" value="C:cytoplasm"/>
    <property type="evidence" value="ECO:0007669"/>
    <property type="project" value="TreeGrafter"/>
</dbReference>
<evidence type="ECO:0000256" key="5">
    <source>
        <dbReference type="ARBA" id="ARBA00023239"/>
    </source>
</evidence>
<dbReference type="PANTHER" id="PTHR42844">
    <property type="entry name" value="DIHYDRONEOPTERIN ALDOLASE 1-RELATED"/>
    <property type="match status" value="1"/>
</dbReference>